<evidence type="ECO:0000313" key="5">
    <source>
        <dbReference type="EMBL" id="QYM79696.1"/>
    </source>
</evidence>
<dbReference type="InterPro" id="IPR012332">
    <property type="entry name" value="Autotransporter_pectin_lyase_C"/>
</dbReference>
<keyword evidence="1 4" id="KW-0732">Signal</keyword>
<dbReference type="NCBIfam" id="TIGR02601">
    <property type="entry name" value="autotrns_rpt"/>
    <property type="match status" value="2"/>
</dbReference>
<feature type="signal peptide" evidence="4">
    <location>
        <begin position="1"/>
        <end position="27"/>
    </location>
</feature>
<reference evidence="5" key="1">
    <citation type="submission" date="2021-08" db="EMBL/GenBank/DDBJ databases">
        <title>Genome of a novel bacterium of the phylum Verrucomicrobia, Oleiharenicola sp. KSB-15.</title>
        <authorList>
            <person name="Chung J.-H."/>
            <person name="Ahn J.-H."/>
            <person name="Yoon Y."/>
            <person name="Kim D.-Y."/>
            <person name="An S.-H."/>
            <person name="Park I."/>
            <person name="Yeon J."/>
        </authorList>
    </citation>
    <scope>NUCLEOTIDE SEQUENCE</scope>
    <source>
        <strain evidence="5">KSB-15</strain>
    </source>
</reference>
<feature type="transmembrane region" description="Helical" evidence="3">
    <location>
        <begin position="562"/>
        <end position="579"/>
    </location>
</feature>
<evidence type="ECO:0000256" key="1">
    <source>
        <dbReference type="ARBA" id="ARBA00022729"/>
    </source>
</evidence>
<dbReference type="Gene3D" id="2.160.20.20">
    <property type="match status" value="1"/>
</dbReference>
<protein>
    <submittedName>
        <fullName evidence="5">Autotransporter-associated beta strand repeat-containing protein</fullName>
    </submittedName>
</protein>
<feature type="compositionally biased region" description="Low complexity" evidence="2">
    <location>
        <begin position="52"/>
        <end position="63"/>
    </location>
</feature>
<evidence type="ECO:0000256" key="2">
    <source>
        <dbReference type="SAM" id="MobiDB-lite"/>
    </source>
</evidence>
<keyword evidence="6" id="KW-1185">Reference proteome</keyword>
<evidence type="ECO:0000313" key="6">
    <source>
        <dbReference type="Proteomes" id="UP000825051"/>
    </source>
</evidence>
<evidence type="ECO:0000256" key="4">
    <source>
        <dbReference type="SAM" id="SignalP"/>
    </source>
</evidence>
<dbReference type="InterPro" id="IPR011050">
    <property type="entry name" value="Pectin_lyase_fold/virulence"/>
</dbReference>
<dbReference type="RefSeq" id="WP_220163902.1">
    <property type="nucleotide sequence ID" value="NZ_CP080507.1"/>
</dbReference>
<dbReference type="Pfam" id="PF12951">
    <property type="entry name" value="PATR"/>
    <property type="match status" value="3"/>
</dbReference>
<keyword evidence="3" id="KW-0812">Transmembrane</keyword>
<feature type="region of interest" description="Disordered" evidence="2">
    <location>
        <begin position="39"/>
        <end position="63"/>
    </location>
</feature>
<feature type="chain" id="PRO_5034486771" evidence="4">
    <location>
        <begin position="28"/>
        <end position="592"/>
    </location>
</feature>
<dbReference type="InterPro" id="IPR013425">
    <property type="entry name" value="Autotrns_rpt"/>
</dbReference>
<name>A0A8F9TV56_9BACT</name>
<dbReference type="KEGG" id="ole:K0B96_03495"/>
<dbReference type="AlphaFoldDB" id="A0A8F9TV56"/>
<sequence>MPAFLLRRLPIALTFFTCLAFASFCGAQTTGSGIVGSGTSTGSGTGSGTDTGSGATTTTYGPTDTDLGGGTVTLVSAIFNGGTVSNGTIDASSDYTGTSGEVTAVLTGTASLTVTATESFTLSAANTFTGATTVTGNGKLVVGHSLALQNSSLQRISQIDFGNLTAATLGGLSGSGNGVLANGSAAAVALSVGNNNAATTYSGALSGAGSLTKIGSGTLTLGNDNTYTGGTTVSAGTLQLGNAGGSGSVAGDITNNAALIFNRSDDYTFNGVISGTGAVTNNGLIVRLGQAQTYTGETNVAHGFLVLPTTVDQGLSASTQVTVASGAYFDISNHATTLAGLTGAGTVYSFGGTAGHLTVATSETQTFSGTLGGGYANFALTKSGAGTLTLSGDLNNYTQGTTISAGTLLANNTSGSATGTGAVTVNSGGTLGGGGFIGGLTTFESGAHLAPGNSPGTLTFTGGLILDAGSILDFQLGTASDLIRVSGGILTGPSSGTVTLNLTDSGGFSAGTYTLFDYTGAAVDNFDAHDFTLGTTLPGYSYSFAVSGSALQLTATAIPEPATVGLGLGVVAFLSALTLRRRQLARRERCRA</sequence>
<accession>A0A8F9TV56</accession>
<keyword evidence="3" id="KW-0472">Membrane</keyword>
<dbReference type="Proteomes" id="UP000825051">
    <property type="component" value="Chromosome"/>
</dbReference>
<dbReference type="EMBL" id="CP080507">
    <property type="protein sequence ID" value="QYM79696.1"/>
    <property type="molecule type" value="Genomic_DNA"/>
</dbReference>
<feature type="compositionally biased region" description="Gly residues" evidence="2">
    <location>
        <begin position="39"/>
        <end position="51"/>
    </location>
</feature>
<dbReference type="SUPFAM" id="SSF51126">
    <property type="entry name" value="Pectin lyase-like"/>
    <property type="match status" value="2"/>
</dbReference>
<gene>
    <name evidence="5" type="ORF">K0B96_03495</name>
</gene>
<keyword evidence="3" id="KW-1133">Transmembrane helix</keyword>
<organism evidence="5 6">
    <name type="scientific">Horticoccus luteus</name>
    <dbReference type="NCBI Taxonomy" id="2862869"/>
    <lineage>
        <taxon>Bacteria</taxon>
        <taxon>Pseudomonadati</taxon>
        <taxon>Verrucomicrobiota</taxon>
        <taxon>Opitutia</taxon>
        <taxon>Opitutales</taxon>
        <taxon>Opitutaceae</taxon>
        <taxon>Horticoccus</taxon>
    </lineage>
</organism>
<evidence type="ECO:0000256" key="3">
    <source>
        <dbReference type="SAM" id="Phobius"/>
    </source>
</evidence>
<proteinExistence type="predicted"/>